<dbReference type="Gene3D" id="3.10.430.100">
    <property type="entry name" value="Ribosomal protein L9, C-terminal domain"/>
    <property type="match status" value="1"/>
</dbReference>
<dbReference type="GO" id="GO:0005840">
    <property type="term" value="C:ribosome"/>
    <property type="evidence" value="ECO:0007669"/>
    <property type="project" value="UniProtKB-KW"/>
</dbReference>
<keyword evidence="6 8" id="KW-0687">Ribonucleoprotein</keyword>
<evidence type="ECO:0000256" key="9">
    <source>
        <dbReference type="SAM" id="Coils"/>
    </source>
</evidence>
<dbReference type="Pfam" id="PF03948">
    <property type="entry name" value="Ribosomal_L9_C"/>
    <property type="match status" value="1"/>
</dbReference>
<dbReference type="RefSeq" id="WP_353948814.1">
    <property type="nucleotide sequence ID" value="NZ_CP159510.1"/>
</dbReference>
<dbReference type="NCBIfam" id="TIGR00158">
    <property type="entry name" value="L9"/>
    <property type="match status" value="1"/>
</dbReference>
<comment type="function">
    <text evidence="1 8">Binds to the 23S rRNA.</text>
</comment>
<reference evidence="11" key="1">
    <citation type="submission" date="2024-06" db="EMBL/GenBank/DDBJ databases">
        <authorList>
            <person name="Fan A."/>
            <person name="Zhang F.Y."/>
            <person name="Zhang L."/>
        </authorList>
    </citation>
    <scope>NUCLEOTIDE SEQUENCE</scope>
    <source>
        <strain evidence="11">Y61</strain>
    </source>
</reference>
<evidence type="ECO:0000256" key="5">
    <source>
        <dbReference type="ARBA" id="ARBA00022980"/>
    </source>
</evidence>
<dbReference type="HAMAP" id="MF_00503">
    <property type="entry name" value="Ribosomal_bL9"/>
    <property type="match status" value="1"/>
</dbReference>
<dbReference type="PANTHER" id="PTHR21368">
    <property type="entry name" value="50S RIBOSOMAL PROTEIN L9"/>
    <property type="match status" value="1"/>
</dbReference>
<evidence type="ECO:0000256" key="4">
    <source>
        <dbReference type="ARBA" id="ARBA00022884"/>
    </source>
</evidence>
<dbReference type="SUPFAM" id="SSF55658">
    <property type="entry name" value="L9 N-domain-like"/>
    <property type="match status" value="1"/>
</dbReference>
<gene>
    <name evidence="8 11" type="primary">rplI</name>
    <name evidence="11" type="ORF">ABNN70_04050</name>
</gene>
<dbReference type="InterPro" id="IPR020594">
    <property type="entry name" value="Ribosomal_bL9_bac/chp"/>
</dbReference>
<dbReference type="GO" id="GO:1990904">
    <property type="term" value="C:ribonucleoprotein complex"/>
    <property type="evidence" value="ECO:0007669"/>
    <property type="project" value="UniProtKB-KW"/>
</dbReference>
<dbReference type="Gene3D" id="3.40.5.10">
    <property type="entry name" value="Ribosomal protein L9, N-terminal domain"/>
    <property type="match status" value="1"/>
</dbReference>
<evidence type="ECO:0000256" key="2">
    <source>
        <dbReference type="ARBA" id="ARBA00010605"/>
    </source>
</evidence>
<dbReference type="PROSITE" id="PS00651">
    <property type="entry name" value="RIBOSOMAL_L9"/>
    <property type="match status" value="1"/>
</dbReference>
<dbReference type="FunFam" id="3.40.5.10:FF:000002">
    <property type="entry name" value="50S ribosomal protein L9"/>
    <property type="match status" value="1"/>
</dbReference>
<dbReference type="EMBL" id="CP159510">
    <property type="protein sequence ID" value="XCJ17672.1"/>
    <property type="molecule type" value="Genomic_DNA"/>
</dbReference>
<accession>A0AAU8IHH0</accession>
<dbReference type="InterPro" id="IPR036791">
    <property type="entry name" value="Ribosomal_bL9_C_sf"/>
</dbReference>
<dbReference type="GO" id="GO:0003735">
    <property type="term" value="F:structural constituent of ribosome"/>
    <property type="evidence" value="ECO:0007669"/>
    <property type="project" value="InterPro"/>
</dbReference>
<evidence type="ECO:0000256" key="3">
    <source>
        <dbReference type="ARBA" id="ARBA00022730"/>
    </source>
</evidence>
<dbReference type="InterPro" id="IPR020069">
    <property type="entry name" value="Ribosomal_bL9_C"/>
</dbReference>
<evidence type="ECO:0000256" key="7">
    <source>
        <dbReference type="ARBA" id="ARBA00035292"/>
    </source>
</evidence>
<dbReference type="AlphaFoldDB" id="A0AAU8IHH0"/>
<organism evidence="11">
    <name type="scientific">Sporolactobacillus sp. Y61</name>
    <dbReference type="NCBI Taxonomy" id="3160863"/>
    <lineage>
        <taxon>Bacteria</taxon>
        <taxon>Bacillati</taxon>
        <taxon>Bacillota</taxon>
        <taxon>Bacilli</taxon>
        <taxon>Bacillales</taxon>
        <taxon>Sporolactobacillaceae</taxon>
        <taxon>Sporolactobacillus</taxon>
    </lineage>
</organism>
<dbReference type="GO" id="GO:0019843">
    <property type="term" value="F:rRNA binding"/>
    <property type="evidence" value="ECO:0007669"/>
    <property type="project" value="UniProtKB-UniRule"/>
</dbReference>
<dbReference type="GO" id="GO:0006412">
    <property type="term" value="P:translation"/>
    <property type="evidence" value="ECO:0007669"/>
    <property type="project" value="UniProtKB-UniRule"/>
</dbReference>
<dbReference type="Pfam" id="PF01281">
    <property type="entry name" value="Ribosomal_L9_N"/>
    <property type="match status" value="1"/>
</dbReference>
<dbReference type="InterPro" id="IPR009027">
    <property type="entry name" value="Ribosomal_bL9/RNase_H1_N"/>
</dbReference>
<keyword evidence="9" id="KW-0175">Coiled coil</keyword>
<keyword evidence="3 8" id="KW-0699">rRNA-binding</keyword>
<evidence type="ECO:0000256" key="6">
    <source>
        <dbReference type="ARBA" id="ARBA00023274"/>
    </source>
</evidence>
<dbReference type="FunFam" id="3.10.430.100:FF:000002">
    <property type="entry name" value="50S ribosomal protein L9"/>
    <property type="match status" value="1"/>
</dbReference>
<evidence type="ECO:0000313" key="11">
    <source>
        <dbReference type="EMBL" id="XCJ17672.1"/>
    </source>
</evidence>
<dbReference type="InterPro" id="IPR000244">
    <property type="entry name" value="Ribosomal_bL9"/>
</dbReference>
<protein>
    <recommendedName>
        <fullName evidence="7 8">Large ribosomal subunit protein bL9</fullName>
    </recommendedName>
</protein>
<proteinExistence type="inferred from homology"/>
<evidence type="ECO:0000259" key="10">
    <source>
        <dbReference type="PROSITE" id="PS00651"/>
    </source>
</evidence>
<evidence type="ECO:0000256" key="1">
    <source>
        <dbReference type="ARBA" id="ARBA00003058"/>
    </source>
</evidence>
<sequence>MKVIFVKDVKGKGRSGEIKEVSEGYARNYLFPQNLAVAANKSSLSQLAARKRKKKQNEEKERQEAESLKAKIEKVTVELQAKSGEGGRLFGSITSKQIAQALKKMDITIDKRKIDLAEPIRSLGYTDVPLKLHPDVTAKVKVHVQEQ</sequence>
<feature type="domain" description="Ribosomal protein L9" evidence="10">
    <location>
        <begin position="13"/>
        <end position="40"/>
    </location>
</feature>
<keyword evidence="5 8" id="KW-0689">Ribosomal protein</keyword>
<name>A0AAU8IHH0_9BACL</name>
<feature type="coiled-coil region" evidence="9">
    <location>
        <begin position="41"/>
        <end position="85"/>
    </location>
</feature>
<comment type="similarity">
    <text evidence="2 8">Belongs to the bacterial ribosomal protein bL9 family.</text>
</comment>
<dbReference type="InterPro" id="IPR020070">
    <property type="entry name" value="Ribosomal_bL9_N"/>
</dbReference>
<dbReference type="InterPro" id="IPR036935">
    <property type="entry name" value="Ribosomal_bL9_N_sf"/>
</dbReference>
<keyword evidence="4 8" id="KW-0694">RNA-binding</keyword>
<evidence type="ECO:0000256" key="8">
    <source>
        <dbReference type="HAMAP-Rule" id="MF_00503"/>
    </source>
</evidence>
<dbReference type="SUPFAM" id="SSF55653">
    <property type="entry name" value="Ribosomal protein L9 C-domain"/>
    <property type="match status" value="1"/>
</dbReference>